<keyword evidence="4 10" id="KW-1003">Cell membrane</keyword>
<comment type="function">
    <text evidence="10">Interacts with outer membrane receptor proteins that carry out high-affinity binding and energy dependent uptake into the periplasmic space of specific substrates. It could act to transduce energy from the cytoplasmic membrane to specific energy-requiring processes in the outer membrane, resulting in the release into the periplasm of ligands bound by these outer membrane proteins.</text>
</comment>
<dbReference type="OrthoDB" id="8448705at2"/>
<evidence type="ECO:0000256" key="3">
    <source>
        <dbReference type="ARBA" id="ARBA00022448"/>
    </source>
</evidence>
<dbReference type="NCBIfam" id="TIGR01352">
    <property type="entry name" value="tonB_Cterm"/>
    <property type="match status" value="1"/>
</dbReference>
<dbReference type="InterPro" id="IPR051045">
    <property type="entry name" value="TonB-dependent_transducer"/>
</dbReference>
<evidence type="ECO:0000256" key="7">
    <source>
        <dbReference type="ARBA" id="ARBA00022927"/>
    </source>
</evidence>
<sequence>MTTDVLEPPRLSGLALAIALSVVAHGGFAMWYFAKAPDEVLIAGGAASQAVTLGEAFDDMLVEGTEMPELQPETMMEEVAEPVKPLEQTPVEDVIKPAETAQLTARAVNSTIEGSFVESEEPRELPLEPLAAVQPETIQPQEIQPAEQPPLETVQPEPEKPLETAMELPVEQPVEPVPLPTARPETPPEVQKPVKQKTQTAQAQKKETKKRAEKSGAQSGAGGQSNANAQKGGAKTIGSGAEGNAAVSNYPGKVARALRRALRYPSAAKRKRITGDVYVSFTVTQSGQLSRVSVIRSSGSDILDAAALETVRRAAPFPPIPAEAGRSSWPFRLPVSFN</sequence>
<evidence type="ECO:0000256" key="5">
    <source>
        <dbReference type="ARBA" id="ARBA00022519"/>
    </source>
</evidence>
<dbReference type="RefSeq" id="WP_073011421.1">
    <property type="nucleotide sequence ID" value="NZ_FRBW01000002.1"/>
</dbReference>
<dbReference type="InterPro" id="IPR003538">
    <property type="entry name" value="TonB"/>
</dbReference>
<dbReference type="PANTHER" id="PTHR33446">
    <property type="entry name" value="PROTEIN TONB-RELATED"/>
    <property type="match status" value="1"/>
</dbReference>
<dbReference type="GO" id="GO:0098797">
    <property type="term" value="C:plasma membrane protein complex"/>
    <property type="evidence" value="ECO:0007669"/>
    <property type="project" value="TreeGrafter"/>
</dbReference>
<name>A0A1M7F8R8_9HYPH</name>
<dbReference type="SUPFAM" id="SSF74653">
    <property type="entry name" value="TolA/TonB C-terminal domain"/>
    <property type="match status" value="1"/>
</dbReference>
<dbReference type="GO" id="GO:0015891">
    <property type="term" value="P:siderophore transport"/>
    <property type="evidence" value="ECO:0007669"/>
    <property type="project" value="InterPro"/>
</dbReference>
<gene>
    <name evidence="13" type="ORF">SAMN05444272_1537</name>
</gene>
<keyword evidence="6 10" id="KW-0812">Transmembrane</keyword>
<dbReference type="PROSITE" id="PS52015">
    <property type="entry name" value="TONB_CTD"/>
    <property type="match status" value="1"/>
</dbReference>
<comment type="similarity">
    <text evidence="2 10">Belongs to the TonB family.</text>
</comment>
<evidence type="ECO:0000256" key="6">
    <source>
        <dbReference type="ARBA" id="ARBA00022692"/>
    </source>
</evidence>
<dbReference type="GO" id="GO:0015031">
    <property type="term" value="P:protein transport"/>
    <property type="evidence" value="ECO:0007669"/>
    <property type="project" value="UniProtKB-UniRule"/>
</dbReference>
<feature type="compositionally biased region" description="Pro residues" evidence="11">
    <location>
        <begin position="175"/>
        <end position="187"/>
    </location>
</feature>
<dbReference type="Proteomes" id="UP000186002">
    <property type="component" value="Unassembled WGS sequence"/>
</dbReference>
<feature type="compositionally biased region" description="Low complexity" evidence="11">
    <location>
        <begin position="188"/>
        <end position="203"/>
    </location>
</feature>
<keyword evidence="8 10" id="KW-1133">Transmembrane helix</keyword>
<feature type="transmembrane region" description="Helical" evidence="10">
    <location>
        <begin position="12"/>
        <end position="34"/>
    </location>
</feature>
<dbReference type="InterPro" id="IPR006260">
    <property type="entry name" value="TonB/TolA_C"/>
</dbReference>
<dbReference type="PANTHER" id="PTHR33446:SF2">
    <property type="entry name" value="PROTEIN TONB"/>
    <property type="match status" value="1"/>
</dbReference>
<evidence type="ECO:0000256" key="9">
    <source>
        <dbReference type="ARBA" id="ARBA00023136"/>
    </source>
</evidence>
<organism evidence="13 14">
    <name type="scientific">Roseibium suaedae</name>
    <dbReference type="NCBI Taxonomy" id="735517"/>
    <lineage>
        <taxon>Bacteria</taxon>
        <taxon>Pseudomonadati</taxon>
        <taxon>Pseudomonadota</taxon>
        <taxon>Alphaproteobacteria</taxon>
        <taxon>Hyphomicrobiales</taxon>
        <taxon>Stappiaceae</taxon>
        <taxon>Roseibium</taxon>
    </lineage>
</organism>
<evidence type="ECO:0000256" key="4">
    <source>
        <dbReference type="ARBA" id="ARBA00022475"/>
    </source>
</evidence>
<keyword evidence="3 10" id="KW-0813">Transport</keyword>
<dbReference type="EMBL" id="FRBW01000002">
    <property type="protein sequence ID" value="SHM00472.1"/>
    <property type="molecule type" value="Genomic_DNA"/>
</dbReference>
<accession>A0A1M7F8R8</accession>
<feature type="region of interest" description="Disordered" evidence="11">
    <location>
        <begin position="175"/>
        <end position="247"/>
    </location>
</feature>
<evidence type="ECO:0000256" key="10">
    <source>
        <dbReference type="RuleBase" id="RU362123"/>
    </source>
</evidence>
<evidence type="ECO:0000313" key="13">
    <source>
        <dbReference type="EMBL" id="SHM00472.1"/>
    </source>
</evidence>
<reference evidence="13 14" key="1">
    <citation type="submission" date="2016-11" db="EMBL/GenBank/DDBJ databases">
        <authorList>
            <person name="Jaros S."/>
            <person name="Januszkiewicz K."/>
            <person name="Wedrychowicz H."/>
        </authorList>
    </citation>
    <scope>NUCLEOTIDE SEQUENCE [LARGE SCALE GENOMIC DNA]</scope>
    <source>
        <strain evidence="13 14">DSM 22153</strain>
    </source>
</reference>
<dbReference type="Pfam" id="PF03544">
    <property type="entry name" value="TonB_C"/>
    <property type="match status" value="1"/>
</dbReference>
<evidence type="ECO:0000313" key="14">
    <source>
        <dbReference type="Proteomes" id="UP000186002"/>
    </source>
</evidence>
<dbReference type="AlphaFoldDB" id="A0A1M7F8R8"/>
<proteinExistence type="inferred from homology"/>
<evidence type="ECO:0000256" key="11">
    <source>
        <dbReference type="SAM" id="MobiDB-lite"/>
    </source>
</evidence>
<dbReference type="GO" id="GO:0030288">
    <property type="term" value="C:outer membrane-bounded periplasmic space"/>
    <property type="evidence" value="ECO:0007669"/>
    <property type="project" value="InterPro"/>
</dbReference>
<dbReference type="GO" id="GO:0031992">
    <property type="term" value="F:energy transducer activity"/>
    <property type="evidence" value="ECO:0007669"/>
    <property type="project" value="InterPro"/>
</dbReference>
<dbReference type="Gene3D" id="3.30.1150.10">
    <property type="match status" value="1"/>
</dbReference>
<evidence type="ECO:0000256" key="1">
    <source>
        <dbReference type="ARBA" id="ARBA00004383"/>
    </source>
</evidence>
<dbReference type="GO" id="GO:0055085">
    <property type="term" value="P:transmembrane transport"/>
    <property type="evidence" value="ECO:0007669"/>
    <property type="project" value="InterPro"/>
</dbReference>
<keyword evidence="5 10" id="KW-0997">Cell inner membrane</keyword>
<evidence type="ECO:0000256" key="2">
    <source>
        <dbReference type="ARBA" id="ARBA00006555"/>
    </source>
</evidence>
<evidence type="ECO:0000259" key="12">
    <source>
        <dbReference type="PROSITE" id="PS52015"/>
    </source>
</evidence>
<feature type="compositionally biased region" description="Low complexity" evidence="11">
    <location>
        <begin position="224"/>
        <end position="234"/>
    </location>
</feature>
<keyword evidence="9 10" id="KW-0472">Membrane</keyword>
<keyword evidence="14" id="KW-1185">Reference proteome</keyword>
<dbReference type="PRINTS" id="PR01374">
    <property type="entry name" value="TONBPROTEIN"/>
</dbReference>
<dbReference type="InterPro" id="IPR037682">
    <property type="entry name" value="TonB_C"/>
</dbReference>
<dbReference type="STRING" id="735517.SAMN05444272_1537"/>
<feature type="domain" description="TonB C-terminal" evidence="12">
    <location>
        <begin position="249"/>
        <end position="338"/>
    </location>
</feature>
<comment type="subcellular location">
    <subcellularLocation>
        <location evidence="1 10">Cell inner membrane</location>
        <topology evidence="1 10">Single-pass membrane protein</topology>
        <orientation evidence="1 10">Periplasmic side</orientation>
    </subcellularLocation>
</comment>
<keyword evidence="7 10" id="KW-0653">Protein transport</keyword>
<evidence type="ECO:0000256" key="8">
    <source>
        <dbReference type="ARBA" id="ARBA00022989"/>
    </source>
</evidence>
<keyword evidence="10" id="KW-0735">Signal-anchor</keyword>
<protein>
    <recommendedName>
        <fullName evidence="10">Protein TonB</fullName>
    </recommendedName>
</protein>